<evidence type="ECO:0000313" key="2">
    <source>
        <dbReference type="EMBL" id="NML59793.1"/>
    </source>
</evidence>
<protein>
    <submittedName>
        <fullName evidence="2">MOSC domain-containing protein</fullName>
    </submittedName>
</protein>
<keyword evidence="3" id="KW-1185">Reference proteome</keyword>
<dbReference type="InterPro" id="IPR005302">
    <property type="entry name" value="MoCF_Sase_C"/>
</dbReference>
<dbReference type="Gene3D" id="2.40.33.20">
    <property type="entry name" value="PK beta-barrel domain-like"/>
    <property type="match status" value="1"/>
</dbReference>
<name>A0A848HKL5_9BURK</name>
<dbReference type="PANTHER" id="PTHR30212">
    <property type="entry name" value="PROTEIN YIIM"/>
    <property type="match status" value="1"/>
</dbReference>
<dbReference type="Proteomes" id="UP000583752">
    <property type="component" value="Unassembled WGS sequence"/>
</dbReference>
<dbReference type="PANTHER" id="PTHR30212:SF2">
    <property type="entry name" value="PROTEIN YIIM"/>
    <property type="match status" value="1"/>
</dbReference>
<dbReference type="SUPFAM" id="SSF50800">
    <property type="entry name" value="PK beta-barrel domain-like"/>
    <property type="match status" value="1"/>
</dbReference>
<sequence>MAGVGDVPVLSGIINTSREGPVMLSRSGLEGDEQGDKVFHGGPEKAVHHYASEHYALWRAQFPGSPVALLPGAFGENISTVGMTERTVCIGDV</sequence>
<evidence type="ECO:0000313" key="3">
    <source>
        <dbReference type="Proteomes" id="UP000583752"/>
    </source>
</evidence>
<accession>A0A848HKL5</accession>
<comment type="caution">
    <text evidence="2">The sequence shown here is derived from an EMBL/GenBank/DDBJ whole genome shotgun (WGS) entry which is preliminary data.</text>
</comment>
<dbReference type="GO" id="GO:0030151">
    <property type="term" value="F:molybdenum ion binding"/>
    <property type="evidence" value="ECO:0007669"/>
    <property type="project" value="InterPro"/>
</dbReference>
<evidence type="ECO:0000259" key="1">
    <source>
        <dbReference type="PROSITE" id="PS51340"/>
    </source>
</evidence>
<reference evidence="2 3" key="1">
    <citation type="submission" date="2020-04" db="EMBL/GenBank/DDBJ databases">
        <title>Massilia sp. RP-1-19 isolated from soil.</title>
        <authorList>
            <person name="Dahal R.H."/>
        </authorList>
    </citation>
    <scope>NUCLEOTIDE SEQUENCE [LARGE SCALE GENOMIC DNA]</scope>
    <source>
        <strain evidence="2 3">RP-1-19</strain>
    </source>
</reference>
<dbReference type="InterPro" id="IPR052353">
    <property type="entry name" value="Benzoxazolinone_Detox_Enz"/>
</dbReference>
<dbReference type="AlphaFoldDB" id="A0A848HKL5"/>
<feature type="domain" description="MOSC" evidence="1">
    <location>
        <begin position="16"/>
        <end position="93"/>
    </location>
</feature>
<dbReference type="GO" id="GO:0003824">
    <property type="term" value="F:catalytic activity"/>
    <property type="evidence" value="ECO:0007669"/>
    <property type="project" value="InterPro"/>
</dbReference>
<dbReference type="PROSITE" id="PS51340">
    <property type="entry name" value="MOSC"/>
    <property type="match status" value="1"/>
</dbReference>
<dbReference type="InterPro" id="IPR011037">
    <property type="entry name" value="Pyrv_Knase-like_insert_dom_sf"/>
</dbReference>
<organism evidence="2 3">
    <name type="scientific">Massilia polaris</name>
    <dbReference type="NCBI Taxonomy" id="2728846"/>
    <lineage>
        <taxon>Bacteria</taxon>
        <taxon>Pseudomonadati</taxon>
        <taxon>Pseudomonadota</taxon>
        <taxon>Betaproteobacteria</taxon>
        <taxon>Burkholderiales</taxon>
        <taxon>Oxalobacteraceae</taxon>
        <taxon>Telluria group</taxon>
        <taxon>Massilia</taxon>
    </lineage>
</organism>
<dbReference type="GO" id="GO:0030170">
    <property type="term" value="F:pyridoxal phosphate binding"/>
    <property type="evidence" value="ECO:0007669"/>
    <property type="project" value="InterPro"/>
</dbReference>
<dbReference type="EMBL" id="JABBGG010000001">
    <property type="protein sequence ID" value="NML59793.1"/>
    <property type="molecule type" value="Genomic_DNA"/>
</dbReference>
<gene>
    <name evidence="2" type="ORF">HHL21_01560</name>
</gene>
<proteinExistence type="predicted"/>
<dbReference type="Pfam" id="PF03473">
    <property type="entry name" value="MOSC"/>
    <property type="match status" value="1"/>
</dbReference>